<dbReference type="Proteomes" id="UP001189429">
    <property type="component" value="Unassembled WGS sequence"/>
</dbReference>
<feature type="non-terminal residue" evidence="2">
    <location>
        <position position="123"/>
    </location>
</feature>
<protein>
    <submittedName>
        <fullName evidence="2">Uncharacterized protein</fullName>
    </submittedName>
</protein>
<proteinExistence type="predicted"/>
<feature type="region of interest" description="Disordered" evidence="1">
    <location>
        <begin position="101"/>
        <end position="123"/>
    </location>
</feature>
<accession>A0ABN9Q2A1</accession>
<sequence length="123" mass="13085">MSAHEQMQLECPAWSSGSKHNADCKAEDVSEAVGTKDVARGPKSHKQEGTGAPMKLITLTARLLMSVTREATDISSTVFVHYVVSAGSALAAALVLTGKAHTEESQRLREPKQGGEDVYFKAG</sequence>
<feature type="region of interest" description="Disordered" evidence="1">
    <location>
        <begin position="1"/>
        <end position="52"/>
    </location>
</feature>
<feature type="compositionally biased region" description="Basic and acidic residues" evidence="1">
    <location>
        <begin position="37"/>
        <end position="48"/>
    </location>
</feature>
<evidence type="ECO:0000313" key="3">
    <source>
        <dbReference type="Proteomes" id="UP001189429"/>
    </source>
</evidence>
<organism evidence="2 3">
    <name type="scientific">Prorocentrum cordatum</name>
    <dbReference type="NCBI Taxonomy" id="2364126"/>
    <lineage>
        <taxon>Eukaryota</taxon>
        <taxon>Sar</taxon>
        <taxon>Alveolata</taxon>
        <taxon>Dinophyceae</taxon>
        <taxon>Prorocentrales</taxon>
        <taxon>Prorocentraceae</taxon>
        <taxon>Prorocentrum</taxon>
    </lineage>
</organism>
<name>A0ABN9Q2A1_9DINO</name>
<reference evidence="2" key="1">
    <citation type="submission" date="2023-10" db="EMBL/GenBank/DDBJ databases">
        <authorList>
            <person name="Chen Y."/>
            <person name="Shah S."/>
            <person name="Dougan E. K."/>
            <person name="Thang M."/>
            <person name="Chan C."/>
        </authorList>
    </citation>
    <scope>NUCLEOTIDE SEQUENCE [LARGE SCALE GENOMIC DNA]</scope>
</reference>
<keyword evidence="3" id="KW-1185">Reference proteome</keyword>
<comment type="caution">
    <text evidence="2">The sequence shown here is derived from an EMBL/GenBank/DDBJ whole genome shotgun (WGS) entry which is preliminary data.</text>
</comment>
<evidence type="ECO:0000256" key="1">
    <source>
        <dbReference type="SAM" id="MobiDB-lite"/>
    </source>
</evidence>
<gene>
    <name evidence="2" type="ORF">PCOR1329_LOCUS6273</name>
</gene>
<evidence type="ECO:0000313" key="2">
    <source>
        <dbReference type="EMBL" id="CAK0797093.1"/>
    </source>
</evidence>
<dbReference type="EMBL" id="CAUYUJ010001671">
    <property type="protein sequence ID" value="CAK0797093.1"/>
    <property type="molecule type" value="Genomic_DNA"/>
</dbReference>